<keyword evidence="13" id="KW-1185">Reference proteome</keyword>
<keyword evidence="7" id="KW-0067">ATP-binding</keyword>
<feature type="transmembrane region" description="Helical" evidence="10">
    <location>
        <begin position="94"/>
        <end position="117"/>
    </location>
</feature>
<evidence type="ECO:0000256" key="7">
    <source>
        <dbReference type="ARBA" id="ARBA00022840"/>
    </source>
</evidence>
<evidence type="ECO:0000256" key="9">
    <source>
        <dbReference type="SAM" id="MobiDB-lite"/>
    </source>
</evidence>
<evidence type="ECO:0000313" key="12">
    <source>
        <dbReference type="EMBL" id="AHH20502.1"/>
    </source>
</evidence>
<dbReference type="InterPro" id="IPR011712">
    <property type="entry name" value="Sig_transdc_His_kin_sub3_dim/P"/>
</dbReference>
<keyword evidence="5" id="KW-0547">Nucleotide-binding</keyword>
<keyword evidence="6 12" id="KW-0418">Kinase</keyword>
<evidence type="ECO:0000256" key="10">
    <source>
        <dbReference type="SAM" id="Phobius"/>
    </source>
</evidence>
<dbReference type="GO" id="GO:0005524">
    <property type="term" value="F:ATP binding"/>
    <property type="evidence" value="ECO:0007669"/>
    <property type="project" value="UniProtKB-KW"/>
</dbReference>
<feature type="transmembrane region" description="Helical" evidence="10">
    <location>
        <begin position="168"/>
        <end position="185"/>
    </location>
</feature>
<dbReference type="Gene3D" id="3.30.565.10">
    <property type="entry name" value="Histidine kinase-like ATPase, C-terminal domain"/>
    <property type="match status" value="1"/>
</dbReference>
<dbReference type="CDD" id="cd16917">
    <property type="entry name" value="HATPase_UhpB-NarQ-NarX-like"/>
    <property type="match status" value="1"/>
</dbReference>
<dbReference type="GO" id="GO:0000155">
    <property type="term" value="F:phosphorelay sensor kinase activity"/>
    <property type="evidence" value="ECO:0007669"/>
    <property type="project" value="InterPro"/>
</dbReference>
<name>W5TML5_9NOCA</name>
<protein>
    <recommendedName>
        <fullName evidence="2">histidine kinase</fullName>
        <ecNumber evidence="2">2.7.13.3</ecNumber>
    </recommendedName>
</protein>
<dbReference type="InterPro" id="IPR036890">
    <property type="entry name" value="HATPase_C_sf"/>
</dbReference>
<evidence type="ECO:0000256" key="5">
    <source>
        <dbReference type="ARBA" id="ARBA00022741"/>
    </source>
</evidence>
<dbReference type="PATRIC" id="fig|1415166.3.peg.5899"/>
<sequence>MDLTSAHGRRGGPTRAGSAAPGHDPTHPPKPPGAVQLAVSRFGRRIVDLIHDPVGTLRRRIEEMSYGYPVSVVITADVAVTIAAIAAAALRSQYFATGVPFLAMLLLFACYPLMFFFDLAPKPMVFGLSALTAQALFLLQPVSPDCSSLVLTVMVGMIAAIAPKRVSVFWLVAAVGEMLIFYALGYGDPQVQVYVVAIVLGWMVGLMLQFQRQSLDRERENQEIRAVQAADDERRRIAREVHDVIAHSLSVTLLHLTAARHSLETDRDVDEAIDALGDAERLGRQAMADIRHTVGLLDQRPSATTPEPGLDDIADLVSDFVGAGLPVDYTLTGDTGSVSPSTGLALYRISQESLSNIAKHAPGADATLAIAVTRAEVSVRVRNTLPSGPAARTGRGMGISGMRQRTTALGGDLSAGPSGADWQVDAHIPVPSDHCRVTTGFEDPMALVQEAITALTRKRQEGT</sequence>
<evidence type="ECO:0000256" key="8">
    <source>
        <dbReference type="ARBA" id="ARBA00023012"/>
    </source>
</evidence>
<keyword evidence="10" id="KW-0472">Membrane</keyword>
<organism evidence="12 13">
    <name type="scientific">Nocardia nova SH22a</name>
    <dbReference type="NCBI Taxonomy" id="1415166"/>
    <lineage>
        <taxon>Bacteria</taxon>
        <taxon>Bacillati</taxon>
        <taxon>Actinomycetota</taxon>
        <taxon>Actinomycetes</taxon>
        <taxon>Mycobacteriales</taxon>
        <taxon>Nocardiaceae</taxon>
        <taxon>Nocardia</taxon>
    </lineage>
</organism>
<dbReference type="STRING" id="1415166.NONO_c57240"/>
<feature type="transmembrane region" description="Helical" evidence="10">
    <location>
        <begin position="191"/>
        <end position="210"/>
    </location>
</feature>
<feature type="domain" description="Signal transduction histidine kinase subgroup 3 dimerisation and phosphoacceptor" evidence="11">
    <location>
        <begin position="233"/>
        <end position="298"/>
    </location>
</feature>
<evidence type="ECO:0000256" key="3">
    <source>
        <dbReference type="ARBA" id="ARBA00022553"/>
    </source>
</evidence>
<dbReference type="SUPFAM" id="SSF55874">
    <property type="entry name" value="ATPase domain of HSP90 chaperone/DNA topoisomerase II/histidine kinase"/>
    <property type="match status" value="1"/>
</dbReference>
<evidence type="ECO:0000256" key="1">
    <source>
        <dbReference type="ARBA" id="ARBA00000085"/>
    </source>
</evidence>
<feature type="transmembrane region" description="Helical" evidence="10">
    <location>
        <begin position="66"/>
        <end position="88"/>
    </location>
</feature>
<gene>
    <name evidence="12" type="ORF">NONO_c57240</name>
</gene>
<dbReference type="GO" id="GO:0016020">
    <property type="term" value="C:membrane"/>
    <property type="evidence" value="ECO:0007669"/>
    <property type="project" value="InterPro"/>
</dbReference>
<keyword evidence="10" id="KW-1133">Transmembrane helix</keyword>
<dbReference type="PANTHER" id="PTHR24421:SF10">
    <property type="entry name" value="NITRATE_NITRITE SENSOR PROTEIN NARQ"/>
    <property type="match status" value="1"/>
</dbReference>
<dbReference type="KEGG" id="nno:NONO_c57240"/>
<evidence type="ECO:0000256" key="4">
    <source>
        <dbReference type="ARBA" id="ARBA00022679"/>
    </source>
</evidence>
<dbReference type="Proteomes" id="UP000019150">
    <property type="component" value="Chromosome"/>
</dbReference>
<evidence type="ECO:0000259" key="11">
    <source>
        <dbReference type="Pfam" id="PF07730"/>
    </source>
</evidence>
<dbReference type="Pfam" id="PF07730">
    <property type="entry name" value="HisKA_3"/>
    <property type="match status" value="1"/>
</dbReference>
<dbReference type="PANTHER" id="PTHR24421">
    <property type="entry name" value="NITRATE/NITRITE SENSOR PROTEIN NARX-RELATED"/>
    <property type="match status" value="1"/>
</dbReference>
<dbReference type="eggNOG" id="COG4585">
    <property type="taxonomic scope" value="Bacteria"/>
</dbReference>
<evidence type="ECO:0000256" key="2">
    <source>
        <dbReference type="ARBA" id="ARBA00012438"/>
    </source>
</evidence>
<keyword evidence="10" id="KW-0812">Transmembrane</keyword>
<dbReference type="AlphaFoldDB" id="W5TML5"/>
<dbReference type="GO" id="GO:0046983">
    <property type="term" value="F:protein dimerization activity"/>
    <property type="evidence" value="ECO:0007669"/>
    <property type="project" value="InterPro"/>
</dbReference>
<accession>W5TML5</accession>
<proteinExistence type="predicted"/>
<dbReference type="InterPro" id="IPR050482">
    <property type="entry name" value="Sensor_HK_TwoCompSys"/>
</dbReference>
<dbReference type="OrthoDB" id="227596at2"/>
<keyword evidence="8" id="KW-0902">Two-component regulatory system</keyword>
<comment type="catalytic activity">
    <reaction evidence="1">
        <text>ATP + protein L-histidine = ADP + protein N-phospho-L-histidine.</text>
        <dbReference type="EC" id="2.7.13.3"/>
    </reaction>
</comment>
<dbReference type="HOGENOM" id="CLU_000445_20_1_11"/>
<dbReference type="EMBL" id="CP006850">
    <property type="protein sequence ID" value="AHH20502.1"/>
    <property type="molecule type" value="Genomic_DNA"/>
</dbReference>
<dbReference type="RefSeq" id="WP_081769489.1">
    <property type="nucleotide sequence ID" value="NZ_CP006850.1"/>
</dbReference>
<keyword evidence="3" id="KW-0597">Phosphoprotein</keyword>
<dbReference type="Gene3D" id="1.20.5.1930">
    <property type="match status" value="1"/>
</dbReference>
<evidence type="ECO:0000256" key="6">
    <source>
        <dbReference type="ARBA" id="ARBA00022777"/>
    </source>
</evidence>
<evidence type="ECO:0000313" key="13">
    <source>
        <dbReference type="Proteomes" id="UP000019150"/>
    </source>
</evidence>
<feature type="region of interest" description="Disordered" evidence="9">
    <location>
        <begin position="1"/>
        <end position="33"/>
    </location>
</feature>
<reference evidence="12 13" key="1">
    <citation type="journal article" date="2014" name="Appl. Environ. Microbiol.">
        <title>Insights into the Microbial Degradation of Rubber and Gutta-Percha by Analysis of the Complete Genome of Nocardia nova SH22a.</title>
        <authorList>
            <person name="Luo Q."/>
            <person name="Hiessl S."/>
            <person name="Poehlein A."/>
            <person name="Daniel R."/>
            <person name="Steinbuchel A."/>
        </authorList>
    </citation>
    <scope>NUCLEOTIDE SEQUENCE [LARGE SCALE GENOMIC DNA]</scope>
    <source>
        <strain evidence="12">SH22a</strain>
    </source>
</reference>
<keyword evidence="4" id="KW-0808">Transferase</keyword>
<dbReference type="EC" id="2.7.13.3" evidence="2"/>